<dbReference type="Proteomes" id="UP000548476">
    <property type="component" value="Unassembled WGS sequence"/>
</dbReference>
<sequence>MTTPERTPVRLPSLAAATGELWTLLIDLAVHAASVPWTLVGGQMVMLHGLERDREAPRVSADIDTVVDLRAKQDGLRALVGIFERLGLEAVGPPSPDGIMHRYVTYEDRTADIPRPDLLGALVIKAAATEIELKSPTRHFRDLAFLCSLVDDPFALRERTDKKDRQRLGFAAARMPDDDSLWTVLGAHERDARATWRILAAKALRNASRHCV</sequence>
<comment type="caution">
    <text evidence="1">The sequence shown here is derived from an EMBL/GenBank/DDBJ whole genome shotgun (WGS) entry which is preliminary data.</text>
</comment>
<evidence type="ECO:0000313" key="1">
    <source>
        <dbReference type="EMBL" id="MBB6033060.1"/>
    </source>
</evidence>
<dbReference type="EMBL" id="JACHGT010000002">
    <property type="protein sequence ID" value="MBB6033060.1"/>
    <property type="molecule type" value="Genomic_DNA"/>
</dbReference>
<organism evidence="1 2">
    <name type="scientific">Phytomonospora endophytica</name>
    <dbReference type="NCBI Taxonomy" id="714109"/>
    <lineage>
        <taxon>Bacteria</taxon>
        <taxon>Bacillati</taxon>
        <taxon>Actinomycetota</taxon>
        <taxon>Actinomycetes</taxon>
        <taxon>Micromonosporales</taxon>
        <taxon>Micromonosporaceae</taxon>
        <taxon>Phytomonospora</taxon>
    </lineage>
</organism>
<dbReference type="AlphaFoldDB" id="A0A841FM82"/>
<reference evidence="1 2" key="1">
    <citation type="submission" date="2020-08" db="EMBL/GenBank/DDBJ databases">
        <title>Genomic Encyclopedia of Type Strains, Phase IV (KMG-IV): sequencing the most valuable type-strain genomes for metagenomic binning, comparative biology and taxonomic classification.</title>
        <authorList>
            <person name="Goeker M."/>
        </authorList>
    </citation>
    <scope>NUCLEOTIDE SEQUENCE [LARGE SCALE GENOMIC DNA]</scope>
    <source>
        <strain evidence="1 2">YIM 65646</strain>
    </source>
</reference>
<evidence type="ECO:0000313" key="2">
    <source>
        <dbReference type="Proteomes" id="UP000548476"/>
    </source>
</evidence>
<protein>
    <recommendedName>
        <fullName evidence="3">Nucleotidyltransferase AbiEii toxin of type IV toxin-antitoxin system</fullName>
    </recommendedName>
</protein>
<gene>
    <name evidence="1" type="ORF">HNR73_000907</name>
</gene>
<name>A0A841FM82_9ACTN</name>
<proteinExistence type="predicted"/>
<evidence type="ECO:0008006" key="3">
    <source>
        <dbReference type="Google" id="ProtNLM"/>
    </source>
</evidence>
<keyword evidence="2" id="KW-1185">Reference proteome</keyword>
<dbReference type="RefSeq" id="WP_184785975.1">
    <property type="nucleotide sequence ID" value="NZ_BONT01000022.1"/>
</dbReference>
<accession>A0A841FM82</accession>